<dbReference type="InterPro" id="IPR020558">
    <property type="entry name" value="DiOHA_6PGluconate_deHydtase_CS"/>
</dbReference>
<evidence type="ECO:0000256" key="4">
    <source>
        <dbReference type="ARBA" id="ARBA00022714"/>
    </source>
</evidence>
<evidence type="ECO:0000256" key="1">
    <source>
        <dbReference type="ARBA" id="ARBA00001946"/>
    </source>
</evidence>
<dbReference type="PROSITE" id="PS00887">
    <property type="entry name" value="ILVD_EDD_2"/>
    <property type="match status" value="1"/>
</dbReference>
<dbReference type="Pfam" id="PF24877">
    <property type="entry name" value="ILV_EDD_C"/>
    <property type="match status" value="1"/>
</dbReference>
<evidence type="ECO:0000256" key="15">
    <source>
        <dbReference type="HAMAP-Rule" id="MF_00012"/>
    </source>
</evidence>
<dbReference type="GO" id="GO:0009097">
    <property type="term" value="P:isoleucine biosynthetic process"/>
    <property type="evidence" value="ECO:0007669"/>
    <property type="project" value="UniProtKB-UniRule"/>
</dbReference>
<dbReference type="EC" id="4.2.1.9" evidence="14 15"/>
<feature type="binding site" evidence="15">
    <location>
        <position position="120"/>
    </location>
    <ligand>
        <name>Mg(2+)</name>
        <dbReference type="ChEBI" id="CHEBI:18420"/>
    </ligand>
</feature>
<keyword evidence="3 15" id="KW-0028">Amino-acid biosynthesis</keyword>
<organism evidence="18 19">
    <name type="scientific">Hydrogenothermus marinus</name>
    <dbReference type="NCBI Taxonomy" id="133270"/>
    <lineage>
        <taxon>Bacteria</taxon>
        <taxon>Pseudomonadati</taxon>
        <taxon>Aquificota</taxon>
        <taxon>Aquificia</taxon>
        <taxon>Aquificales</taxon>
        <taxon>Hydrogenothermaceae</taxon>
        <taxon>Hydrogenothermus</taxon>
    </lineage>
</organism>
<dbReference type="InterPro" id="IPR037237">
    <property type="entry name" value="IlvD/EDD_N"/>
</dbReference>
<evidence type="ECO:0000259" key="17">
    <source>
        <dbReference type="Pfam" id="PF24877"/>
    </source>
</evidence>
<dbReference type="PROSITE" id="PS00886">
    <property type="entry name" value="ILVD_EDD_1"/>
    <property type="match status" value="1"/>
</dbReference>
<dbReference type="GO" id="GO:0051537">
    <property type="term" value="F:2 iron, 2 sulfur cluster binding"/>
    <property type="evidence" value="ECO:0007669"/>
    <property type="project" value="UniProtKB-UniRule"/>
</dbReference>
<evidence type="ECO:0000256" key="13">
    <source>
        <dbReference type="ARBA" id="ARBA00029437"/>
    </source>
</evidence>
<evidence type="ECO:0000256" key="14">
    <source>
        <dbReference type="ARBA" id="ARBA00029490"/>
    </source>
</evidence>
<dbReference type="FunFam" id="3.50.30.80:FF:000001">
    <property type="entry name" value="Dihydroxy-acid dehydratase"/>
    <property type="match status" value="1"/>
</dbReference>
<feature type="binding site" evidence="15">
    <location>
        <position position="78"/>
    </location>
    <ligand>
        <name>Mg(2+)</name>
        <dbReference type="ChEBI" id="CHEBI:18420"/>
    </ligand>
</feature>
<evidence type="ECO:0000313" key="19">
    <source>
        <dbReference type="Proteomes" id="UP000280842"/>
    </source>
</evidence>
<comment type="catalytic activity">
    <reaction evidence="11">
        <text>(2R)-2,3-dihydroxy-3-methylbutanoate = 3-methyl-2-oxobutanoate + H2O</text>
        <dbReference type="Rhea" id="RHEA:24809"/>
        <dbReference type="ChEBI" id="CHEBI:11851"/>
        <dbReference type="ChEBI" id="CHEBI:15377"/>
        <dbReference type="ChEBI" id="CHEBI:49072"/>
        <dbReference type="EC" id="4.2.1.9"/>
    </reaction>
    <physiologicalReaction direction="left-to-right" evidence="11">
        <dbReference type="Rhea" id="RHEA:24810"/>
    </physiologicalReaction>
</comment>
<protein>
    <recommendedName>
        <fullName evidence="14 15">Dihydroxy-acid dehydratase</fullName>
        <shortName evidence="15">DAD</shortName>
        <ecNumber evidence="14 15">4.2.1.9</ecNumber>
    </recommendedName>
</protein>
<comment type="pathway">
    <text evidence="12 15">Amino-acid biosynthesis; L-valine biosynthesis; L-valine from pyruvate: step 3/4.</text>
</comment>
<dbReference type="InterPro" id="IPR000581">
    <property type="entry name" value="ILV_EDD_N"/>
</dbReference>
<comment type="cofactor">
    <cofactor evidence="15">
        <name>[2Fe-2S] cluster</name>
        <dbReference type="ChEBI" id="CHEBI:190135"/>
    </cofactor>
    <text evidence="15">Binds 1 [2Fe-2S] cluster per subunit. This cluster acts as a Lewis acid cofactor.</text>
</comment>
<dbReference type="Gene3D" id="3.50.30.80">
    <property type="entry name" value="IlvD/EDD C-terminal domain-like"/>
    <property type="match status" value="1"/>
</dbReference>
<dbReference type="PANTHER" id="PTHR43661">
    <property type="entry name" value="D-XYLONATE DEHYDRATASE"/>
    <property type="match status" value="1"/>
</dbReference>
<feature type="active site" description="Proton acceptor" evidence="15">
    <location>
        <position position="469"/>
    </location>
</feature>
<accession>A0A3M0BMP1</accession>
<dbReference type="OrthoDB" id="9807077at2"/>
<comment type="caution">
    <text evidence="18">The sequence shown here is derived from an EMBL/GenBank/DDBJ whole genome shotgun (WGS) entry which is preliminary data.</text>
</comment>
<dbReference type="GO" id="GO:0005829">
    <property type="term" value="C:cytosol"/>
    <property type="evidence" value="ECO:0007669"/>
    <property type="project" value="TreeGrafter"/>
</dbReference>
<evidence type="ECO:0000256" key="11">
    <source>
        <dbReference type="ARBA" id="ARBA00029304"/>
    </source>
</evidence>
<comment type="function">
    <text evidence="15">Functions in the biosynthesis of branched-chain amino acids. Catalyzes the dehydration of (2R,3R)-2,3-dihydroxy-3-methylpentanoate (2,3-dihydroxy-3-methylvalerate) into 2-oxo-3-methylpentanoate (2-oxo-3-methylvalerate) and of (2R)-2,3-dihydroxy-3-methylbutanoate (2,3-dihydroxyisovalerate) into 2-oxo-3-methylbutanoate (2-oxoisovalerate), the penultimate precursor to L-isoleucine and L-valine, respectively.</text>
</comment>
<keyword evidence="9 15" id="KW-0456">Lyase</keyword>
<dbReference type="InterPro" id="IPR042096">
    <property type="entry name" value="Dihydro-acid_dehy_C"/>
</dbReference>
<feature type="modified residue" description="N6-carboxylysine" evidence="15">
    <location>
        <position position="121"/>
    </location>
</feature>
<comment type="similarity">
    <text evidence="2 15">Belongs to the IlvD/Edd family.</text>
</comment>
<evidence type="ECO:0000313" key="18">
    <source>
        <dbReference type="EMBL" id="RMA96098.1"/>
    </source>
</evidence>
<proteinExistence type="inferred from homology"/>
<dbReference type="InterPro" id="IPR056740">
    <property type="entry name" value="ILV_EDD_C"/>
</dbReference>
<keyword evidence="7 15" id="KW-0408">Iron</keyword>
<dbReference type="GO" id="GO:0000287">
    <property type="term" value="F:magnesium ion binding"/>
    <property type="evidence" value="ECO:0007669"/>
    <property type="project" value="UniProtKB-UniRule"/>
</dbReference>
<evidence type="ECO:0000256" key="9">
    <source>
        <dbReference type="ARBA" id="ARBA00023239"/>
    </source>
</evidence>
<feature type="domain" description="Dihydroxy-acid/6-phosphogluconate dehydratase N-terminal" evidence="16">
    <location>
        <begin position="31"/>
        <end position="349"/>
    </location>
</feature>
<keyword evidence="8 15" id="KW-0411">Iron-sulfur</keyword>
<reference evidence="18 19" key="1">
    <citation type="submission" date="2018-10" db="EMBL/GenBank/DDBJ databases">
        <title>Genomic Encyclopedia of Archaeal and Bacterial Type Strains, Phase II (KMG-II): from individual species to whole genera.</title>
        <authorList>
            <person name="Goeker M."/>
        </authorList>
    </citation>
    <scope>NUCLEOTIDE SEQUENCE [LARGE SCALE GENOMIC DNA]</scope>
    <source>
        <strain evidence="18 19">VM1</strain>
    </source>
</reference>
<dbReference type="RefSeq" id="WP_121923232.1">
    <property type="nucleotide sequence ID" value="NZ_REFO01000012.1"/>
</dbReference>
<evidence type="ECO:0000256" key="7">
    <source>
        <dbReference type="ARBA" id="ARBA00023004"/>
    </source>
</evidence>
<feature type="binding site" description="via carbamate group" evidence="15">
    <location>
        <position position="121"/>
    </location>
    <ligand>
        <name>Mg(2+)</name>
        <dbReference type="ChEBI" id="CHEBI:18420"/>
    </ligand>
</feature>
<dbReference type="NCBIfam" id="TIGR00110">
    <property type="entry name" value="ilvD"/>
    <property type="match status" value="1"/>
</dbReference>
<dbReference type="InterPro" id="IPR004404">
    <property type="entry name" value="DihydroxyA_deHydtase"/>
</dbReference>
<comment type="cofactor">
    <cofactor evidence="1 15">
        <name>Mg(2+)</name>
        <dbReference type="ChEBI" id="CHEBI:18420"/>
    </cofactor>
</comment>
<evidence type="ECO:0000256" key="3">
    <source>
        <dbReference type="ARBA" id="ARBA00022605"/>
    </source>
</evidence>
<dbReference type="GO" id="GO:0004160">
    <property type="term" value="F:dihydroxy-acid dehydratase activity"/>
    <property type="evidence" value="ECO:0007669"/>
    <property type="project" value="UniProtKB-UniRule"/>
</dbReference>
<dbReference type="GO" id="GO:0009099">
    <property type="term" value="P:L-valine biosynthetic process"/>
    <property type="evidence" value="ECO:0007669"/>
    <property type="project" value="UniProtKB-UniRule"/>
</dbReference>
<keyword evidence="4 15" id="KW-0001">2Fe-2S</keyword>
<dbReference type="PANTHER" id="PTHR43661:SF3">
    <property type="entry name" value="D-XYLONATE DEHYDRATASE YAGF-RELATED"/>
    <property type="match status" value="1"/>
</dbReference>
<keyword evidence="5 15" id="KW-0479">Metal-binding</keyword>
<evidence type="ECO:0000256" key="10">
    <source>
        <dbReference type="ARBA" id="ARBA00023304"/>
    </source>
</evidence>
<keyword evidence="6 15" id="KW-0460">Magnesium</keyword>
<dbReference type="HAMAP" id="MF_00012">
    <property type="entry name" value="IlvD"/>
    <property type="match status" value="1"/>
</dbReference>
<evidence type="ECO:0000256" key="5">
    <source>
        <dbReference type="ARBA" id="ARBA00022723"/>
    </source>
</evidence>
<dbReference type="UniPathway" id="UPA00049">
    <property type="reaction ID" value="UER00061"/>
</dbReference>
<comment type="pathway">
    <text evidence="13 15">Amino-acid biosynthesis; L-isoleucine biosynthesis; L-isoleucine from 2-oxobutanoate: step 3/4.</text>
</comment>
<dbReference type="NCBIfam" id="NF002068">
    <property type="entry name" value="PRK00911.1"/>
    <property type="match status" value="1"/>
</dbReference>
<dbReference type="SUPFAM" id="SSF143975">
    <property type="entry name" value="IlvD/EDD N-terminal domain-like"/>
    <property type="match status" value="1"/>
</dbReference>
<dbReference type="SUPFAM" id="SSF52016">
    <property type="entry name" value="LeuD/IlvD-like"/>
    <property type="match status" value="1"/>
</dbReference>
<name>A0A3M0BMP1_9AQUI</name>
<evidence type="ECO:0000259" key="16">
    <source>
        <dbReference type="Pfam" id="PF00920"/>
    </source>
</evidence>
<comment type="subunit">
    <text evidence="15">Homodimer.</text>
</comment>
<comment type="caution">
    <text evidence="15">Lacks conserved residue(s) required for the propagation of feature annotation.</text>
</comment>
<feature type="domain" description="Dihydroxy-acid/6-phosphogluconate dehydratase C-terminal" evidence="17">
    <location>
        <begin position="359"/>
        <end position="550"/>
    </location>
</feature>
<sequence length="557" mass="59752">MRSDIVKKGVERAPHRSLFRACGLSEEDFGKPFIGVANSYIDIVPGHVHLREFAQYVKEAIREAGGVPFEFNVIGVDDGIAMGHSGMHYSLPSRELIADSVETVVEAHKLDGLVCIPNCDKIVPGMLMAAARLNIPTIFVSGGAMAAGHTPDGKAIDLATAFEAVGSYKKGIIDEKQLQVIEQNACPTCGSCSGMFTANSMNCLMEALGVALPGNGSILAVDPRRKELAKQAGRQIIKLIEADLKFKDIVNEETIENAFTLDIAMGGSTNTVLHLLAIANEAGLDFDISKIDEISERTPTLCKLAPASNYHIEDLDRAGGISAILKELSKKGLLHLDRPTVTLKTLGENIKDAEIKDPNVIRPIDNPYSEKGGLAVLFGNIAPYGGVVKAAAVDPKIMVHKGKAICFDSEEEAIEGITSGKVKEGHVVVIRYEGPKGGPGMREMLSPTSAIMGMGLGDKVSLITDGRFSGATRGACIGHISPEAAAGGPIGIIQDGDEILIDIPNRKIELLISDEEFEKRMKEFKPKRKEIKSKWLRRYSKLVTSANTGAILTDECT</sequence>
<keyword evidence="10 15" id="KW-0100">Branched-chain amino acid biosynthesis</keyword>
<dbReference type="EMBL" id="REFO01000012">
    <property type="protein sequence ID" value="RMA96098.1"/>
    <property type="molecule type" value="Genomic_DNA"/>
</dbReference>
<dbReference type="Proteomes" id="UP000280842">
    <property type="component" value="Unassembled WGS sequence"/>
</dbReference>
<comment type="catalytic activity">
    <reaction evidence="15">
        <text>(2R,3R)-2,3-dihydroxy-3-methylpentanoate = (S)-3-methyl-2-oxopentanoate + H2O</text>
        <dbReference type="Rhea" id="RHEA:27694"/>
        <dbReference type="ChEBI" id="CHEBI:15377"/>
        <dbReference type="ChEBI" id="CHEBI:35146"/>
        <dbReference type="ChEBI" id="CHEBI:49258"/>
        <dbReference type="EC" id="4.2.1.9"/>
    </reaction>
</comment>
<gene>
    <name evidence="15" type="primary">ilvD</name>
    <name evidence="18" type="ORF">CLV39_1110</name>
</gene>
<evidence type="ECO:0000256" key="6">
    <source>
        <dbReference type="ARBA" id="ARBA00022842"/>
    </source>
</evidence>
<dbReference type="AlphaFoldDB" id="A0A3M0BMP1"/>
<keyword evidence="19" id="KW-1185">Reference proteome</keyword>
<dbReference type="Pfam" id="PF00920">
    <property type="entry name" value="ILVD_EDD_N"/>
    <property type="match status" value="1"/>
</dbReference>
<evidence type="ECO:0000256" key="12">
    <source>
        <dbReference type="ARBA" id="ARBA00029436"/>
    </source>
</evidence>
<evidence type="ECO:0000256" key="2">
    <source>
        <dbReference type="ARBA" id="ARBA00006486"/>
    </source>
</evidence>
<evidence type="ECO:0000256" key="8">
    <source>
        <dbReference type="ARBA" id="ARBA00023014"/>
    </source>
</evidence>
<feature type="binding site" evidence="15">
    <location>
        <position position="443"/>
    </location>
    <ligand>
        <name>Mg(2+)</name>
        <dbReference type="ChEBI" id="CHEBI:18420"/>
    </ligand>
</feature>
<dbReference type="UniPathway" id="UPA00047">
    <property type="reaction ID" value="UER00057"/>
</dbReference>